<protein>
    <recommendedName>
        <fullName evidence="6">Pentacotripeptide-repeat region of PRORP domain-containing protein</fullName>
    </recommendedName>
</protein>
<reference evidence="4" key="2">
    <citation type="submission" date="2019-01" db="UniProtKB">
        <authorList>
            <consortium name="EnsemblPlants"/>
        </authorList>
    </citation>
    <scope>IDENTIFICATION</scope>
    <source>
        <strain evidence="4">cv. Heinz 1706</strain>
    </source>
</reference>
<feature type="repeat" description="PPR" evidence="3">
    <location>
        <begin position="173"/>
        <end position="207"/>
    </location>
</feature>
<keyword evidence="2" id="KW-0677">Repeat</keyword>
<dbReference type="GO" id="GO:0003729">
    <property type="term" value="F:mRNA binding"/>
    <property type="evidence" value="ECO:0000318"/>
    <property type="project" value="GO_Central"/>
</dbReference>
<proteinExistence type="inferred from homology"/>
<dbReference type="NCBIfam" id="TIGR00756">
    <property type="entry name" value="PPR"/>
    <property type="match status" value="6"/>
</dbReference>
<feature type="repeat" description="PPR" evidence="3">
    <location>
        <begin position="243"/>
        <end position="277"/>
    </location>
</feature>
<dbReference type="InParanoid" id="A0A3Q7E8X2"/>
<dbReference type="GO" id="GO:0007005">
    <property type="term" value="P:mitochondrion organization"/>
    <property type="evidence" value="ECO:0000318"/>
    <property type="project" value="GO_Central"/>
</dbReference>
<comment type="similarity">
    <text evidence="1">Belongs to the PPR family. P subfamily.</text>
</comment>
<evidence type="ECO:0008006" key="6">
    <source>
        <dbReference type="Google" id="ProtNLM"/>
    </source>
</evidence>
<feature type="repeat" description="PPR" evidence="3">
    <location>
        <begin position="208"/>
        <end position="242"/>
    </location>
</feature>
<evidence type="ECO:0000313" key="4">
    <source>
        <dbReference type="EnsemblPlants" id="Solyc01g008480.3.1"/>
    </source>
</evidence>
<dbReference type="AlphaFoldDB" id="A0A3Q7E8X2"/>
<dbReference type="Proteomes" id="UP000004994">
    <property type="component" value="Chromosome 1"/>
</dbReference>
<reference evidence="4" key="1">
    <citation type="journal article" date="2012" name="Nature">
        <title>The tomato genome sequence provides insights into fleshy fruit evolution.</title>
        <authorList>
            <consortium name="Tomato Genome Consortium"/>
        </authorList>
    </citation>
    <scope>NUCLEOTIDE SEQUENCE [LARGE SCALE GENOMIC DNA]</scope>
    <source>
        <strain evidence="4">cv. Heinz 1706</strain>
    </source>
</reference>
<dbReference type="OMA" id="HKCTATY"/>
<evidence type="ECO:0000256" key="1">
    <source>
        <dbReference type="ARBA" id="ARBA00007626"/>
    </source>
</evidence>
<keyword evidence="5" id="KW-1185">Reference proteome</keyword>
<evidence type="ECO:0000313" key="5">
    <source>
        <dbReference type="Proteomes" id="UP000004994"/>
    </source>
</evidence>
<organism evidence="4">
    <name type="scientific">Solanum lycopersicum</name>
    <name type="common">Tomato</name>
    <name type="synonym">Lycopersicon esculentum</name>
    <dbReference type="NCBI Taxonomy" id="4081"/>
    <lineage>
        <taxon>Eukaryota</taxon>
        <taxon>Viridiplantae</taxon>
        <taxon>Streptophyta</taxon>
        <taxon>Embryophyta</taxon>
        <taxon>Tracheophyta</taxon>
        <taxon>Spermatophyta</taxon>
        <taxon>Magnoliopsida</taxon>
        <taxon>eudicotyledons</taxon>
        <taxon>Gunneridae</taxon>
        <taxon>Pentapetalae</taxon>
        <taxon>asterids</taxon>
        <taxon>lamiids</taxon>
        <taxon>Solanales</taxon>
        <taxon>Solanaceae</taxon>
        <taxon>Solanoideae</taxon>
        <taxon>Solaneae</taxon>
        <taxon>Solanum</taxon>
        <taxon>Solanum subgen. Lycopersicon</taxon>
    </lineage>
</organism>
<dbReference type="STRING" id="4081.A0A3Q7E8X2"/>
<dbReference type="InterPro" id="IPR002885">
    <property type="entry name" value="PPR_rpt"/>
</dbReference>
<name>A0A3Q7E8X2_SOLLC</name>
<dbReference type="Pfam" id="PF13812">
    <property type="entry name" value="PPR_3"/>
    <property type="match status" value="2"/>
</dbReference>
<feature type="repeat" description="PPR" evidence="3">
    <location>
        <begin position="500"/>
        <end position="534"/>
    </location>
</feature>
<dbReference type="GO" id="GO:0005739">
    <property type="term" value="C:mitochondrion"/>
    <property type="evidence" value="ECO:0000318"/>
    <property type="project" value="GO_Central"/>
</dbReference>
<dbReference type="Gramene" id="Solyc01g008480.3.1">
    <property type="protein sequence ID" value="Solyc01g008480.3.1"/>
    <property type="gene ID" value="Solyc01g008480.3"/>
</dbReference>
<dbReference type="InterPro" id="IPR051114">
    <property type="entry name" value="Mito_RNA_Proc_CCM1"/>
</dbReference>
<dbReference type="PaxDb" id="4081-Solyc01g008480.2.1"/>
<dbReference type="FunCoup" id="A0A3Q7E8X2">
    <property type="interactions" value="1079"/>
</dbReference>
<dbReference type="EnsemblPlants" id="Solyc01g008480.3.1">
    <property type="protein sequence ID" value="Solyc01g008480.3.1"/>
    <property type="gene ID" value="Solyc01g008480.3"/>
</dbReference>
<dbReference type="Pfam" id="PF13041">
    <property type="entry name" value="PPR_2"/>
    <property type="match status" value="2"/>
</dbReference>
<dbReference type="PROSITE" id="PS51375">
    <property type="entry name" value="PPR"/>
    <property type="match status" value="6"/>
</dbReference>
<dbReference type="PANTHER" id="PTHR47934">
    <property type="entry name" value="PENTATRICOPEPTIDE REPEAT-CONTAINING PROTEIN PET309, MITOCHONDRIAL"/>
    <property type="match status" value="1"/>
</dbReference>
<evidence type="ECO:0000256" key="2">
    <source>
        <dbReference type="ARBA" id="ARBA00022737"/>
    </source>
</evidence>
<evidence type="ECO:0000256" key="3">
    <source>
        <dbReference type="PROSITE-ProRule" id="PRU00708"/>
    </source>
</evidence>
<sequence length="674" mass="76731">MFATCGAHRFSKKLQPFQGFPLKSCCWFSRTIINHVRSFTQSKQRRPVQRVNRLPSKSTKSVPKQDIDLPKVFMRDTVTRISHMLRFSTWDSAQEQLMELPIKWDSYTVNQVLKTHPPMEKAWLFFSWASKLKGFKHDQFTYTTMLDIFGEAGRISSMNYIFQQMQDKEIKIDAVTYTSLLHWLSDHGDINESIKLWQDMKDKGCAPNVVCYTAYMKGLFDHNRVKEGAKIYKEMLQSGCSPNCHTYTVLMEHLAKSGKFDGVLEIFSKMQDAGVQPDKATCNILVGKCCKAGETQAMMKILHYMKENFLVLRYSVYQEAFQTLKMAGVSDRLLRDVNRHLSLQNFNQDQIDESDGIAESSCFTLDDRMVLYLLNKKSLLAVDYLLDGLMNKRLKLYPGIVSTVVEVNCSCGRVNGAFLAFKVSMKLGITIDRITYLTMVGELIRANSFSRVVDIVEVMVGAGLSLGSELTALLIHRLGCARAPASAEKLFSILPDQQKSIAVYTALINTYFTFGNADKGLEIFETMRKQGINLALIEMLDMGIWKLFMIVEYLEYKLVVEMGFALYGIPHTETECGIGNLVWIILKRSLFDKFSLSLEAVAAGMIGQMGLDSSIILLQHYGLKEETRVEYFRGKDFVAFVRNHSELKDILESDKGLEPEDIAKTLLQRIFSPL</sequence>
<accession>A0A3Q7E8X2</accession>
<feature type="repeat" description="PPR" evidence="3">
    <location>
        <begin position="138"/>
        <end position="172"/>
    </location>
</feature>
<dbReference type="Gene3D" id="1.25.40.10">
    <property type="entry name" value="Tetratricopeptide repeat domain"/>
    <property type="match status" value="3"/>
</dbReference>
<dbReference type="GO" id="GO:0006396">
    <property type="term" value="P:RNA processing"/>
    <property type="evidence" value="ECO:0000318"/>
    <property type="project" value="GO_Central"/>
</dbReference>
<feature type="repeat" description="PPR" evidence="3">
    <location>
        <begin position="278"/>
        <end position="312"/>
    </location>
</feature>
<dbReference type="PANTHER" id="PTHR47934:SF28">
    <property type="entry name" value="OS04G0488500 PROTEIN"/>
    <property type="match status" value="1"/>
</dbReference>
<dbReference type="InterPro" id="IPR011990">
    <property type="entry name" value="TPR-like_helical_dom_sf"/>
</dbReference>